<protein>
    <submittedName>
        <fullName evidence="1">Uncharacterized protein</fullName>
    </submittedName>
</protein>
<evidence type="ECO:0000313" key="2">
    <source>
        <dbReference type="Proteomes" id="UP001283361"/>
    </source>
</evidence>
<comment type="caution">
    <text evidence="1">The sequence shown here is derived from an EMBL/GenBank/DDBJ whole genome shotgun (WGS) entry which is preliminary data.</text>
</comment>
<dbReference type="EMBL" id="JAWDGP010001708">
    <property type="protein sequence ID" value="KAK3788968.1"/>
    <property type="molecule type" value="Genomic_DNA"/>
</dbReference>
<accession>A0AAE1E125</accession>
<gene>
    <name evidence="1" type="ORF">RRG08_000858</name>
</gene>
<sequence length="469" mass="52175">MQTFDLTSPVYNDSVYDMESHEEAAKRGFYSITHHSGEPRMTPAFPGVAMMINGAPGQITVGMMNIIPCSDVTVGSKVVRRCGSNWVDLYTLGNKPVPVRLLLSNFSDDYLSIEVANGSNVLQKMLLKPNSCVKLPGSEQNREIVTTSIRQSKVPEAVSNLSIAFGLKNRFIGCVMKVIDNTSNLRVPPKMVAIKEPQLPQYIRHAVKTGFSFDSEDGVGIDDGRADCAGPVVSTCVLAETHKHVGSAAFDIKKFIPSVKYAITLKVNLIRTGIPHDLPHINQIQGCDNMFYCPHRSYCIDRRDTVATVVASMQCCTLNNPTTSSTTALIKEIVHMMDCVAGMKVLTHLPIYTDDRLSVEDYDCKIAFAAPPSTGRVYKLEHHPVYIDNNHTTFVFHYPYSFYVITHKECHINVWNVLRHLLPNVSNILNGSLVYVRGYNRVGKKNNVRDIWIDTASKPAMFDAEDLPC</sequence>
<name>A0AAE1E125_9GAST</name>
<evidence type="ECO:0000313" key="1">
    <source>
        <dbReference type="EMBL" id="KAK3788968.1"/>
    </source>
</evidence>
<dbReference type="AlphaFoldDB" id="A0AAE1E125"/>
<organism evidence="1 2">
    <name type="scientific">Elysia crispata</name>
    <name type="common">lettuce slug</name>
    <dbReference type="NCBI Taxonomy" id="231223"/>
    <lineage>
        <taxon>Eukaryota</taxon>
        <taxon>Metazoa</taxon>
        <taxon>Spiralia</taxon>
        <taxon>Lophotrochozoa</taxon>
        <taxon>Mollusca</taxon>
        <taxon>Gastropoda</taxon>
        <taxon>Heterobranchia</taxon>
        <taxon>Euthyneura</taxon>
        <taxon>Panpulmonata</taxon>
        <taxon>Sacoglossa</taxon>
        <taxon>Placobranchoidea</taxon>
        <taxon>Plakobranchidae</taxon>
        <taxon>Elysia</taxon>
    </lineage>
</organism>
<reference evidence="1" key="1">
    <citation type="journal article" date="2023" name="G3 (Bethesda)">
        <title>A reference genome for the long-term kleptoplast-retaining sea slug Elysia crispata morphotype clarki.</title>
        <authorList>
            <person name="Eastman K.E."/>
            <person name="Pendleton A.L."/>
            <person name="Shaikh M.A."/>
            <person name="Suttiyut T."/>
            <person name="Ogas R."/>
            <person name="Tomko P."/>
            <person name="Gavelis G."/>
            <person name="Widhalm J.R."/>
            <person name="Wisecaver J.H."/>
        </authorList>
    </citation>
    <scope>NUCLEOTIDE SEQUENCE</scope>
    <source>
        <strain evidence="1">ECLA1</strain>
    </source>
</reference>
<dbReference type="Proteomes" id="UP001283361">
    <property type="component" value="Unassembled WGS sequence"/>
</dbReference>
<keyword evidence="2" id="KW-1185">Reference proteome</keyword>
<proteinExistence type="predicted"/>